<organism evidence="1 2">
    <name type="scientific">Streptomyces phage Danzina</name>
    <dbReference type="NCBI Taxonomy" id="1690427"/>
    <lineage>
        <taxon>Viruses</taxon>
        <taxon>Duplodnaviria</taxon>
        <taxon>Heunggongvirae</taxon>
        <taxon>Uroviricota</taxon>
        <taxon>Caudoviricetes</taxon>
        <taxon>Arquatrovirinae</taxon>
        <taxon>Likavirus</taxon>
        <taxon>Likavirus danzina</taxon>
    </lineage>
</organism>
<dbReference type="Proteomes" id="UP000225844">
    <property type="component" value="Segment"/>
</dbReference>
<dbReference type="InterPro" id="IPR034154">
    <property type="entry name" value="TOPRIM_DnaG/twinkle"/>
</dbReference>
<proteinExistence type="predicted"/>
<reference evidence="1 2" key="1">
    <citation type="submission" date="2015-06" db="EMBL/GenBank/DDBJ databases">
        <authorList>
            <person name="Zinanti J.F."/>
            <person name="Ahmed T."/>
            <person name="Alvarez G.E."/>
            <person name="Cox E.C."/>
            <person name="Garcia C."/>
            <person name="Layton S.R."/>
            <person name="Bhuiyan S."/>
            <person name="Donegan-Quick R."/>
            <person name="Benjamin R.C."/>
            <person name="Hughes L.E."/>
            <person name="Bradley K.W."/>
            <person name="Asai D.J."/>
            <person name="Bowman C.A."/>
            <person name="Russell D.A."/>
            <person name="Pope W.H."/>
            <person name="Jacobs-Sera D."/>
            <person name="Hendrix R.W."/>
            <person name="Hatfull G.F."/>
        </authorList>
    </citation>
    <scope>NUCLEOTIDE SEQUENCE [LARGE SCALE GENOMIC DNA]</scope>
</reference>
<keyword evidence="2" id="KW-1185">Reference proteome</keyword>
<dbReference type="Gene3D" id="3.40.1360.10">
    <property type="match status" value="1"/>
</dbReference>
<protein>
    <submittedName>
        <fullName evidence="1">DNA primase</fullName>
    </submittedName>
</protein>
<gene>
    <name evidence="1" type="ORF">SEA_DANZINA_41</name>
</gene>
<name>A0A0K1Y8S1_9CAUD</name>
<evidence type="ECO:0000313" key="2">
    <source>
        <dbReference type="Proteomes" id="UP000225844"/>
    </source>
</evidence>
<accession>A0A0K1Y8S1</accession>
<dbReference type="SUPFAM" id="SSF56731">
    <property type="entry name" value="DNA primase core"/>
    <property type="match status" value="1"/>
</dbReference>
<evidence type="ECO:0000313" key="1">
    <source>
        <dbReference type="EMBL" id="AKY03496.1"/>
    </source>
</evidence>
<dbReference type="EMBL" id="KT124228">
    <property type="protein sequence ID" value="AKY03496.1"/>
    <property type="molecule type" value="Genomic_DNA"/>
</dbReference>
<dbReference type="CDD" id="cd01029">
    <property type="entry name" value="TOPRIM_primases"/>
    <property type="match status" value="1"/>
</dbReference>
<sequence length="221" mass="24306">MEHEPLVPLSTSQKEALEEATKAYEGAVTADAARYLLARGLDRTAAVTNRVGVVADPFPGHERFRGFLAIPYLSKDGYPLSMRFRCIQEHNHRDFGHGKYMGMKDEPPRMFNVGAIHQAGDEIAVAEGEFDAMVLNMIGMPAVAIPGATGWRNHYRRMLAGFNRVWVFGDPDDAGAEFTAKVCRSLRSAKGVRLRAGDVTDTYLKGGADAIWSLMTKEGSE</sequence>
<dbReference type="Pfam" id="PF13155">
    <property type="entry name" value="Toprim_2"/>
    <property type="match status" value="1"/>
</dbReference>